<dbReference type="PATRIC" id="fig|699431.3.peg.1911"/>
<keyword evidence="4" id="KW-1185">Reference proteome</keyword>
<comment type="caution">
    <text evidence="3">The sequence shown here is derived from an EMBL/GenBank/DDBJ whole genome shotgun (WGS) entry which is preliminary data.</text>
</comment>
<dbReference type="PANTHER" id="PTHR18968:SF13">
    <property type="entry name" value="ACETOLACTATE SYNTHASE CATALYTIC SUBUNIT, MITOCHONDRIAL"/>
    <property type="match status" value="1"/>
</dbReference>
<dbReference type="InterPro" id="IPR029061">
    <property type="entry name" value="THDP-binding"/>
</dbReference>
<dbReference type="Pfam" id="PF02775">
    <property type="entry name" value="TPP_enzyme_C"/>
    <property type="match status" value="1"/>
</dbReference>
<gene>
    <name evidence="3" type="ORF">SY89_01863</name>
</gene>
<dbReference type="GO" id="GO:0044272">
    <property type="term" value="P:sulfur compound biosynthetic process"/>
    <property type="evidence" value="ECO:0007669"/>
    <property type="project" value="UniProtKB-ARBA"/>
</dbReference>
<dbReference type="GO" id="GO:0009099">
    <property type="term" value="P:L-valine biosynthetic process"/>
    <property type="evidence" value="ECO:0007669"/>
    <property type="project" value="TreeGrafter"/>
</dbReference>
<accession>A0A0P7FVT7</accession>
<reference evidence="4" key="1">
    <citation type="submission" date="2013-11" db="EMBL/GenBank/DDBJ databases">
        <authorList>
            <person name="Hoang H.T."/>
            <person name="Killian M.L."/>
            <person name="Madson D.M."/>
            <person name="Arruda P.H.E."/>
            <person name="Sun D."/>
            <person name="Schwartz K.J."/>
            <person name="Yoon K."/>
        </authorList>
    </citation>
    <scope>NUCLEOTIDE SEQUENCE [LARGE SCALE GENOMIC DNA]</scope>
    <source>
        <strain evidence="4">CDK2</strain>
    </source>
</reference>
<dbReference type="AlphaFoldDB" id="A0A0P7FVT7"/>
<comment type="similarity">
    <text evidence="1">Belongs to the TPP enzyme family.</text>
</comment>
<dbReference type="GO" id="GO:0005948">
    <property type="term" value="C:acetolactate synthase complex"/>
    <property type="evidence" value="ECO:0007669"/>
    <property type="project" value="TreeGrafter"/>
</dbReference>
<evidence type="ECO:0000259" key="2">
    <source>
        <dbReference type="Pfam" id="PF02775"/>
    </source>
</evidence>
<dbReference type="SUPFAM" id="SSF52518">
    <property type="entry name" value="Thiamin diphosphate-binding fold (THDP-binding)"/>
    <property type="match status" value="1"/>
</dbReference>
<dbReference type="GO" id="GO:0003984">
    <property type="term" value="F:acetolactate synthase activity"/>
    <property type="evidence" value="ECO:0007669"/>
    <property type="project" value="TreeGrafter"/>
</dbReference>
<dbReference type="InterPro" id="IPR011766">
    <property type="entry name" value="TPP_enzyme_TPP-bd"/>
</dbReference>
<dbReference type="InterPro" id="IPR045229">
    <property type="entry name" value="TPP_enz"/>
</dbReference>
<dbReference type="Gene3D" id="3.40.50.970">
    <property type="match status" value="1"/>
</dbReference>
<name>A0A0P7FVT7_9EURY</name>
<dbReference type="GO" id="GO:0050660">
    <property type="term" value="F:flavin adenine dinucleotide binding"/>
    <property type="evidence" value="ECO:0007669"/>
    <property type="project" value="TreeGrafter"/>
</dbReference>
<dbReference type="Proteomes" id="UP000050535">
    <property type="component" value="Unassembled WGS sequence"/>
</dbReference>
<sequence length="119" mass="13002">MMTLQELSVAARENLDVTVIVLNNEAIGMVRQWQDAFFEGRHTASEYGWMPEFEAIAEAFGAKGFTLERYDAVADTLEAAFAHDGPSVVDARIDPDENVYPMVPSGGDNSGFALSEAQL</sequence>
<dbReference type="STRING" id="699431.SY89_01863"/>
<protein>
    <submittedName>
        <fullName evidence="3">Acetolactate synthase 3 catalytic subunit</fullName>
    </submittedName>
</protein>
<organism evidence="3 4">
    <name type="scientific">Halolamina pelagica</name>
    <dbReference type="NCBI Taxonomy" id="699431"/>
    <lineage>
        <taxon>Archaea</taxon>
        <taxon>Methanobacteriati</taxon>
        <taxon>Methanobacteriota</taxon>
        <taxon>Stenosarchaea group</taxon>
        <taxon>Halobacteria</taxon>
        <taxon>Halobacteriales</taxon>
        <taxon>Haloferacaceae</taxon>
    </lineage>
</organism>
<evidence type="ECO:0000313" key="4">
    <source>
        <dbReference type="Proteomes" id="UP000050535"/>
    </source>
</evidence>
<dbReference type="EMBL" id="LGUC01000001">
    <property type="protein sequence ID" value="KPN31120.1"/>
    <property type="molecule type" value="Genomic_DNA"/>
</dbReference>
<dbReference type="PANTHER" id="PTHR18968">
    <property type="entry name" value="THIAMINE PYROPHOSPHATE ENZYMES"/>
    <property type="match status" value="1"/>
</dbReference>
<dbReference type="GO" id="GO:0009097">
    <property type="term" value="P:isoleucine biosynthetic process"/>
    <property type="evidence" value="ECO:0007669"/>
    <property type="project" value="TreeGrafter"/>
</dbReference>
<proteinExistence type="inferred from homology"/>
<dbReference type="GO" id="GO:0030976">
    <property type="term" value="F:thiamine pyrophosphate binding"/>
    <property type="evidence" value="ECO:0007669"/>
    <property type="project" value="InterPro"/>
</dbReference>
<evidence type="ECO:0000256" key="1">
    <source>
        <dbReference type="ARBA" id="ARBA00007812"/>
    </source>
</evidence>
<evidence type="ECO:0000313" key="3">
    <source>
        <dbReference type="EMBL" id="KPN31120.1"/>
    </source>
</evidence>
<feature type="domain" description="Thiamine pyrophosphate enzyme TPP-binding" evidence="2">
    <location>
        <begin position="1"/>
        <end position="90"/>
    </location>
</feature>